<comment type="caution">
    <text evidence="1">The sequence shown here is derived from an EMBL/GenBank/DDBJ whole genome shotgun (WGS) entry which is preliminary data.</text>
</comment>
<dbReference type="AlphaFoldDB" id="X1U8J6"/>
<feature type="non-terminal residue" evidence="1">
    <location>
        <position position="1"/>
    </location>
</feature>
<proteinExistence type="predicted"/>
<reference evidence="1" key="1">
    <citation type="journal article" date="2014" name="Front. Microbiol.">
        <title>High frequency of phylogenetically diverse reductive dehalogenase-homologous genes in deep subseafloor sedimentary metagenomes.</title>
        <authorList>
            <person name="Kawai M."/>
            <person name="Futagami T."/>
            <person name="Toyoda A."/>
            <person name="Takaki Y."/>
            <person name="Nishi S."/>
            <person name="Hori S."/>
            <person name="Arai W."/>
            <person name="Tsubouchi T."/>
            <person name="Morono Y."/>
            <person name="Uchiyama I."/>
            <person name="Ito T."/>
            <person name="Fujiyama A."/>
            <person name="Inagaki F."/>
            <person name="Takami H."/>
        </authorList>
    </citation>
    <scope>NUCLEOTIDE SEQUENCE</scope>
    <source>
        <strain evidence="1">Expedition CK06-06</strain>
    </source>
</reference>
<gene>
    <name evidence="1" type="ORF">S12H4_53172</name>
</gene>
<accession>X1U8J6</accession>
<name>X1U8J6_9ZZZZ</name>
<dbReference type="EMBL" id="BARW01033817">
    <property type="protein sequence ID" value="GAJ13809.1"/>
    <property type="molecule type" value="Genomic_DNA"/>
</dbReference>
<sequence length="79" mass="8618">KGEVVAPGWEGESTYWDGEKEVVLKPERGLGFCSNRCAWRYGVDCHKTWGMPGKAARRHLVEVHGLTPPGKAPENGLGA</sequence>
<protein>
    <submittedName>
        <fullName evidence="1">Uncharacterized protein</fullName>
    </submittedName>
</protein>
<organism evidence="1">
    <name type="scientific">marine sediment metagenome</name>
    <dbReference type="NCBI Taxonomy" id="412755"/>
    <lineage>
        <taxon>unclassified sequences</taxon>
        <taxon>metagenomes</taxon>
        <taxon>ecological metagenomes</taxon>
    </lineage>
</organism>
<evidence type="ECO:0000313" key="1">
    <source>
        <dbReference type="EMBL" id="GAJ13809.1"/>
    </source>
</evidence>